<evidence type="ECO:0000256" key="1">
    <source>
        <dbReference type="SAM" id="Phobius"/>
    </source>
</evidence>
<comment type="caution">
    <text evidence="2">The sequence shown here is derived from an EMBL/GenBank/DDBJ whole genome shotgun (WGS) entry which is preliminary data.</text>
</comment>
<evidence type="ECO:0008006" key="4">
    <source>
        <dbReference type="Google" id="ProtNLM"/>
    </source>
</evidence>
<organism evidence="2 3">
    <name type="scientific">Patulibacter brassicae</name>
    <dbReference type="NCBI Taxonomy" id="1705717"/>
    <lineage>
        <taxon>Bacteria</taxon>
        <taxon>Bacillati</taxon>
        <taxon>Actinomycetota</taxon>
        <taxon>Thermoleophilia</taxon>
        <taxon>Solirubrobacterales</taxon>
        <taxon>Patulibacteraceae</taxon>
        <taxon>Patulibacter</taxon>
    </lineage>
</organism>
<sequence length="128" mass="14219">MPSTKRSRVRRAFGPFFVVAGVLHFVTPKTYEAIMPDYLPAHRELVYASGVAEIVGGAATMHPRTRRFGAWFSAATLVGVFPANLHMALHPERYPQIPGGRRSLLLRLPFQLAFLAWAFAAGRGDARR</sequence>
<keyword evidence="1" id="KW-1133">Transmembrane helix</keyword>
<gene>
    <name evidence="2" type="ORF">SK069_07735</name>
</gene>
<dbReference type="EMBL" id="JAXAVX010000003">
    <property type="protein sequence ID" value="MDX8151476.1"/>
    <property type="molecule type" value="Genomic_DNA"/>
</dbReference>
<dbReference type="Proteomes" id="UP001277761">
    <property type="component" value="Unassembled WGS sequence"/>
</dbReference>
<feature type="transmembrane region" description="Helical" evidence="1">
    <location>
        <begin position="68"/>
        <end position="89"/>
    </location>
</feature>
<reference evidence="2 3" key="1">
    <citation type="submission" date="2023-11" db="EMBL/GenBank/DDBJ databases">
        <authorList>
            <person name="Xu M."/>
            <person name="Jiang T."/>
        </authorList>
    </citation>
    <scope>NUCLEOTIDE SEQUENCE [LARGE SCALE GENOMIC DNA]</scope>
    <source>
        <strain evidence="2 3">SD</strain>
    </source>
</reference>
<feature type="transmembrane region" description="Helical" evidence="1">
    <location>
        <begin position="104"/>
        <end position="122"/>
    </location>
</feature>
<dbReference type="PANTHER" id="PTHR36974:SF1">
    <property type="entry name" value="DOXX FAMILY MEMBRANE PROTEIN"/>
    <property type="match status" value="1"/>
</dbReference>
<keyword evidence="3" id="KW-1185">Reference proteome</keyword>
<evidence type="ECO:0000313" key="3">
    <source>
        <dbReference type="Proteomes" id="UP001277761"/>
    </source>
</evidence>
<dbReference type="PANTHER" id="PTHR36974">
    <property type="entry name" value="MEMBRANE PROTEIN-RELATED"/>
    <property type="match status" value="1"/>
</dbReference>
<protein>
    <recommendedName>
        <fullName evidence="4">DoxX family membrane protein</fullName>
    </recommendedName>
</protein>
<keyword evidence="1" id="KW-0472">Membrane</keyword>
<evidence type="ECO:0000313" key="2">
    <source>
        <dbReference type="EMBL" id="MDX8151476.1"/>
    </source>
</evidence>
<dbReference type="RefSeq" id="WP_319953632.1">
    <property type="nucleotide sequence ID" value="NZ_JAXAVX010000003.1"/>
</dbReference>
<name>A0ABU4VI19_9ACTN</name>
<accession>A0ABU4VI19</accession>
<keyword evidence="1" id="KW-0812">Transmembrane</keyword>
<proteinExistence type="predicted"/>